<gene>
    <name evidence="3" type="ORF">SAMN05443245_2681</name>
</gene>
<organism evidence="3 4">
    <name type="scientific">Paraburkholderia fungorum</name>
    <dbReference type="NCBI Taxonomy" id="134537"/>
    <lineage>
        <taxon>Bacteria</taxon>
        <taxon>Pseudomonadati</taxon>
        <taxon>Pseudomonadota</taxon>
        <taxon>Betaproteobacteria</taxon>
        <taxon>Burkholderiales</taxon>
        <taxon>Burkholderiaceae</taxon>
        <taxon>Paraburkholderia</taxon>
    </lineage>
</organism>
<name>A0A1H1DLH0_9BURK</name>
<evidence type="ECO:0000256" key="2">
    <source>
        <dbReference type="SAM" id="Phobius"/>
    </source>
</evidence>
<accession>A0A1H1DLH0</accession>
<reference evidence="4" key="1">
    <citation type="submission" date="2016-10" db="EMBL/GenBank/DDBJ databases">
        <authorList>
            <person name="Varghese N."/>
        </authorList>
    </citation>
    <scope>NUCLEOTIDE SEQUENCE [LARGE SCALE GENOMIC DNA]</scope>
    <source>
        <strain evidence="4">GAS106B</strain>
    </source>
</reference>
<evidence type="ECO:0000313" key="4">
    <source>
        <dbReference type="Proteomes" id="UP000183487"/>
    </source>
</evidence>
<feature type="compositionally biased region" description="Basic and acidic residues" evidence="1">
    <location>
        <begin position="254"/>
        <end position="275"/>
    </location>
</feature>
<evidence type="ECO:0000313" key="3">
    <source>
        <dbReference type="EMBL" id="SDQ76746.1"/>
    </source>
</evidence>
<protein>
    <submittedName>
        <fullName evidence="3">Uncharacterized protein</fullName>
    </submittedName>
</protein>
<proteinExistence type="predicted"/>
<feature type="region of interest" description="Disordered" evidence="1">
    <location>
        <begin position="219"/>
        <end position="295"/>
    </location>
</feature>
<feature type="region of interest" description="Disordered" evidence="1">
    <location>
        <begin position="329"/>
        <end position="360"/>
    </location>
</feature>
<sequence>MSTIPLTLIEGAVAMPRVRPLRHVPTSFGRDWALLPPPRNWRAELKALYAAVLHTFCLTDQAILSLCKWVPLDTRRAAAGLASSASALKRATVDAAAREPTARVVDEGVIQSTTIEAPVYRQPNGRSVRLGAVAGGACAIGGVAVLAWVAFGHPQQRYPASSVKSADVAIVSPGSEPTKHRATEAAATTGPHVGDASAKVRSTTVARVEAKPVVPPASIAAPASASRDVSRDDAIARRNSSTSTFGGKSLSLRENARHGIERKVRVTTTRHDRSRSAVPQIASRKSPAPSAAGDYSPLMPADLGIDEYESVTMSAATHLRPIAQRSRIATSADLTDPGGTRWSGRMSQRRVTDIPEQFSK</sequence>
<feature type="transmembrane region" description="Helical" evidence="2">
    <location>
        <begin position="130"/>
        <end position="151"/>
    </location>
</feature>
<feature type="region of interest" description="Disordered" evidence="1">
    <location>
        <begin position="172"/>
        <end position="198"/>
    </location>
</feature>
<dbReference type="EMBL" id="FNKP01000001">
    <property type="protein sequence ID" value="SDQ76746.1"/>
    <property type="molecule type" value="Genomic_DNA"/>
</dbReference>
<keyword evidence="4" id="KW-1185">Reference proteome</keyword>
<keyword evidence="2" id="KW-1133">Transmembrane helix</keyword>
<keyword evidence="2" id="KW-0812">Transmembrane</keyword>
<dbReference type="RefSeq" id="WP_074765145.1">
    <property type="nucleotide sequence ID" value="NZ_FNKP01000001.1"/>
</dbReference>
<dbReference type="AlphaFoldDB" id="A0A1H1DLH0"/>
<evidence type="ECO:0000256" key="1">
    <source>
        <dbReference type="SAM" id="MobiDB-lite"/>
    </source>
</evidence>
<keyword evidence="2" id="KW-0472">Membrane</keyword>
<dbReference type="OrthoDB" id="9033963at2"/>
<dbReference type="Proteomes" id="UP000183487">
    <property type="component" value="Unassembled WGS sequence"/>
</dbReference>